<feature type="signal peptide" evidence="1">
    <location>
        <begin position="1"/>
        <end position="18"/>
    </location>
</feature>
<dbReference type="Proteomes" id="UP000294545">
    <property type="component" value="Unassembled WGS sequence"/>
</dbReference>
<evidence type="ECO:0008006" key="4">
    <source>
        <dbReference type="Google" id="ProtNLM"/>
    </source>
</evidence>
<name>A0A4R1MSK6_9FIRM</name>
<comment type="caution">
    <text evidence="2">The sequence shown here is derived from an EMBL/GenBank/DDBJ whole genome shotgun (WGS) entry which is preliminary data.</text>
</comment>
<evidence type="ECO:0000256" key="1">
    <source>
        <dbReference type="SAM" id="SignalP"/>
    </source>
</evidence>
<dbReference type="EMBL" id="SMGQ01000013">
    <property type="protein sequence ID" value="TCK92913.1"/>
    <property type="molecule type" value="Genomic_DNA"/>
</dbReference>
<dbReference type="AlphaFoldDB" id="A0A4R1MSK6"/>
<organism evidence="2 3">
    <name type="scientific">Natranaerovirga hydrolytica</name>
    <dbReference type="NCBI Taxonomy" id="680378"/>
    <lineage>
        <taxon>Bacteria</taxon>
        <taxon>Bacillati</taxon>
        <taxon>Bacillota</taxon>
        <taxon>Clostridia</taxon>
        <taxon>Lachnospirales</taxon>
        <taxon>Natranaerovirgaceae</taxon>
        <taxon>Natranaerovirga</taxon>
    </lineage>
</organism>
<evidence type="ECO:0000313" key="2">
    <source>
        <dbReference type="EMBL" id="TCK92913.1"/>
    </source>
</evidence>
<evidence type="ECO:0000313" key="3">
    <source>
        <dbReference type="Proteomes" id="UP000294545"/>
    </source>
</evidence>
<sequence length="208" mass="23452">MKKYFSVILMVVTLVTLAACSRDKEYTPKLPNKGGIMPYELSESESYLLQSFGIENRSQIIAFNAPQEAITMEVNAYYLKDNADWESIGGGGISLGYEGDPIGKLKGTFTMLLKDNYSMDFNINSESTKVSYQTKEIDMDIQQGASGRLFLTELQEIEINKEIPVALMVYDSGTSMRTYALQDYLEPSKFEEMDLVQVLTLTFTDKEL</sequence>
<gene>
    <name evidence="2" type="ORF">EDC19_2069</name>
</gene>
<accession>A0A4R1MSK6</accession>
<keyword evidence="3" id="KW-1185">Reference proteome</keyword>
<proteinExistence type="predicted"/>
<dbReference type="OrthoDB" id="2987705at2"/>
<feature type="chain" id="PRO_5039655579" description="Lipoprotein" evidence="1">
    <location>
        <begin position="19"/>
        <end position="208"/>
    </location>
</feature>
<dbReference type="RefSeq" id="WP_132282762.1">
    <property type="nucleotide sequence ID" value="NZ_SMGQ01000013.1"/>
</dbReference>
<keyword evidence="1" id="KW-0732">Signal</keyword>
<reference evidence="2 3" key="1">
    <citation type="submission" date="2019-03" db="EMBL/GenBank/DDBJ databases">
        <title>Genomic Encyclopedia of Type Strains, Phase IV (KMG-IV): sequencing the most valuable type-strain genomes for metagenomic binning, comparative biology and taxonomic classification.</title>
        <authorList>
            <person name="Goeker M."/>
        </authorList>
    </citation>
    <scope>NUCLEOTIDE SEQUENCE [LARGE SCALE GENOMIC DNA]</scope>
    <source>
        <strain evidence="2 3">DSM 24176</strain>
    </source>
</reference>
<dbReference type="PROSITE" id="PS51257">
    <property type="entry name" value="PROKAR_LIPOPROTEIN"/>
    <property type="match status" value="1"/>
</dbReference>
<protein>
    <recommendedName>
        <fullName evidence="4">Lipoprotein</fullName>
    </recommendedName>
</protein>